<dbReference type="SUPFAM" id="SSF50129">
    <property type="entry name" value="GroES-like"/>
    <property type="match status" value="1"/>
</dbReference>
<dbReference type="RefSeq" id="WP_103999974.1">
    <property type="nucleotide sequence ID" value="NZ_FNVP01000007.1"/>
</dbReference>
<dbReference type="PANTHER" id="PTHR43189">
    <property type="entry name" value="ZINC-TYPE ALCOHOL DEHYDROGENASE-LIKE PROTEIN C1198.01-RELATED"/>
    <property type="match status" value="1"/>
</dbReference>
<evidence type="ECO:0000313" key="3">
    <source>
        <dbReference type="Proteomes" id="UP000236737"/>
    </source>
</evidence>
<accession>A0A1H5Y2R8</accession>
<proteinExistence type="predicted"/>
<dbReference type="InterPro" id="IPR036291">
    <property type="entry name" value="NAD(P)-bd_dom_sf"/>
</dbReference>
<evidence type="ECO:0000313" key="2">
    <source>
        <dbReference type="EMBL" id="SEG18198.1"/>
    </source>
</evidence>
<dbReference type="SUPFAM" id="SSF51735">
    <property type="entry name" value="NAD(P)-binding Rossmann-fold domains"/>
    <property type="match status" value="1"/>
</dbReference>
<keyword evidence="1" id="KW-0560">Oxidoreductase</keyword>
<dbReference type="AlphaFoldDB" id="A0A1H5Y2R8"/>
<name>A0A1H5Y2R8_9FLAO</name>
<dbReference type="Proteomes" id="UP000236737">
    <property type="component" value="Unassembled WGS sequence"/>
</dbReference>
<dbReference type="CDD" id="cd08255">
    <property type="entry name" value="2-desacetyl-2-hydroxyethyl_bacteriochlorophyllide_like"/>
    <property type="match status" value="1"/>
</dbReference>
<keyword evidence="3" id="KW-1185">Reference proteome</keyword>
<dbReference type="Gene3D" id="3.90.180.10">
    <property type="entry name" value="Medium-chain alcohol dehydrogenases, catalytic domain"/>
    <property type="match status" value="1"/>
</dbReference>
<protein>
    <submittedName>
        <fullName evidence="2">2-desacetyl-2-hydroxyethyl bacteriochlorophyllide A dehydrogenase</fullName>
    </submittedName>
</protein>
<dbReference type="EMBL" id="FNVP01000007">
    <property type="protein sequence ID" value="SEG18198.1"/>
    <property type="molecule type" value="Genomic_DNA"/>
</dbReference>
<evidence type="ECO:0000256" key="1">
    <source>
        <dbReference type="ARBA" id="ARBA00023002"/>
    </source>
</evidence>
<dbReference type="OrthoDB" id="9781031at2"/>
<dbReference type="Gene3D" id="3.40.50.720">
    <property type="entry name" value="NAD(P)-binding Rossmann-like Domain"/>
    <property type="match status" value="1"/>
</dbReference>
<reference evidence="3" key="1">
    <citation type="submission" date="2016-10" db="EMBL/GenBank/DDBJ databases">
        <authorList>
            <person name="Varghese N."/>
            <person name="Submissions S."/>
        </authorList>
    </citation>
    <scope>NUCLEOTIDE SEQUENCE [LARGE SCALE GENOMIC DNA]</scope>
    <source>
        <strain evidence="3">CGMCC 1.9230</strain>
    </source>
</reference>
<organism evidence="2 3">
    <name type="scientific">Flavobacterium urumqiense</name>
    <dbReference type="NCBI Taxonomy" id="935224"/>
    <lineage>
        <taxon>Bacteria</taxon>
        <taxon>Pseudomonadati</taxon>
        <taxon>Bacteroidota</taxon>
        <taxon>Flavobacteriia</taxon>
        <taxon>Flavobacteriales</taxon>
        <taxon>Flavobacteriaceae</taxon>
        <taxon>Flavobacterium</taxon>
    </lineage>
</organism>
<sequence length="339" mass="37908">MNSLISKVYTLNSPKDLILKDEVIEVGKYNDDYIIGETIYSCVSPGTEVAAYAGMTPLRPGNPYPRIVGYCNVAEVIEIGVDVKGVLVGDYILTFQSHRDKFAISSNDFYLILSQNVDLKYACTAYLFHLGYHSLITGEVKQGHTVGIIGAGVLGVSTALMSNVAGANTYLFTNQKDVSTKQNLKHIKCIGKSEEELSKVDSEVYETGFDIIVNTSNSWDDWHLALKLARKGGVIVNLGFPGRGQQSPTFNPLDPQYVYTKNLTIKALSFINESEVQPHDVRFNMKRNLQYIVGLFNSGKLNPKELLTDEINFTELEKQYEKYLERKTQMLSSLITWKS</sequence>
<gene>
    <name evidence="2" type="ORF">SAMN04488130_10738</name>
</gene>
<dbReference type="InterPro" id="IPR011032">
    <property type="entry name" value="GroES-like_sf"/>
</dbReference>
<dbReference type="GO" id="GO:0016491">
    <property type="term" value="F:oxidoreductase activity"/>
    <property type="evidence" value="ECO:0007669"/>
    <property type="project" value="UniProtKB-KW"/>
</dbReference>
<dbReference type="PANTHER" id="PTHR43189:SF1">
    <property type="entry name" value="ZINC-TYPE ALCOHOL DEHYDROGENASE-LIKE PROTEIN C1198.01"/>
    <property type="match status" value="1"/>
</dbReference>